<dbReference type="AlphaFoldDB" id="A0AA38XG59"/>
<evidence type="ECO:0000256" key="1">
    <source>
        <dbReference type="SAM" id="MobiDB-lite"/>
    </source>
</evidence>
<organism evidence="2 3">
    <name type="scientific">Cladophialophora chaetospira</name>
    <dbReference type="NCBI Taxonomy" id="386627"/>
    <lineage>
        <taxon>Eukaryota</taxon>
        <taxon>Fungi</taxon>
        <taxon>Dikarya</taxon>
        <taxon>Ascomycota</taxon>
        <taxon>Pezizomycotina</taxon>
        <taxon>Eurotiomycetes</taxon>
        <taxon>Chaetothyriomycetidae</taxon>
        <taxon>Chaetothyriales</taxon>
        <taxon>Herpotrichiellaceae</taxon>
        <taxon>Cladophialophora</taxon>
    </lineage>
</organism>
<dbReference type="EMBL" id="JAPDRK010000004">
    <property type="protein sequence ID" value="KAJ9612868.1"/>
    <property type="molecule type" value="Genomic_DNA"/>
</dbReference>
<protein>
    <submittedName>
        <fullName evidence="2">Uncharacterized protein</fullName>
    </submittedName>
</protein>
<feature type="compositionally biased region" description="Polar residues" evidence="1">
    <location>
        <begin position="60"/>
        <end position="73"/>
    </location>
</feature>
<name>A0AA38XG59_9EURO</name>
<reference evidence="2" key="1">
    <citation type="submission" date="2022-10" db="EMBL/GenBank/DDBJ databases">
        <title>Culturing micro-colonial fungi from biological soil crusts in the Mojave desert and describing Neophaeococcomyces mojavensis, and introducing the new genera and species Taxawa tesnikishii.</title>
        <authorList>
            <person name="Kurbessoian T."/>
            <person name="Stajich J.E."/>
        </authorList>
    </citation>
    <scope>NUCLEOTIDE SEQUENCE</scope>
    <source>
        <strain evidence="2">TK_41</strain>
    </source>
</reference>
<evidence type="ECO:0000313" key="2">
    <source>
        <dbReference type="EMBL" id="KAJ9612868.1"/>
    </source>
</evidence>
<comment type="caution">
    <text evidence="2">The sequence shown here is derived from an EMBL/GenBank/DDBJ whole genome shotgun (WGS) entry which is preliminary data.</text>
</comment>
<feature type="region of interest" description="Disordered" evidence="1">
    <location>
        <begin position="1"/>
        <end position="157"/>
    </location>
</feature>
<keyword evidence="3" id="KW-1185">Reference proteome</keyword>
<accession>A0AA38XG59</accession>
<evidence type="ECO:0000313" key="3">
    <source>
        <dbReference type="Proteomes" id="UP001172673"/>
    </source>
</evidence>
<gene>
    <name evidence="2" type="ORF">H2200_002809</name>
</gene>
<feature type="compositionally biased region" description="Basic and acidic residues" evidence="1">
    <location>
        <begin position="111"/>
        <end position="157"/>
    </location>
</feature>
<proteinExistence type="predicted"/>
<dbReference type="Proteomes" id="UP001172673">
    <property type="component" value="Unassembled WGS sequence"/>
</dbReference>
<sequence>MTRQNAVLKPQLRQRVSMPGSKAGRGDRNSVRLAEPLVEYIEPTSLEDEPSSIGGRYRQKQTTTQIRPQGSNESTHRQPSKRSTSAGGRPSINIHAGQIARKVNGAAIEGFRFDRSPRFARNQNREEQREESTTARERNIKHQMREWGVEYDREKSR</sequence>